<dbReference type="PANTHER" id="PTHR43656">
    <property type="entry name" value="BINDING OXIDOREDUCTASE, PUTATIVE (AFU_ORTHOLOGUE AFUA_2G08260)-RELATED"/>
    <property type="match status" value="1"/>
</dbReference>
<dbReference type="Proteomes" id="UP000199305">
    <property type="component" value="Unassembled WGS sequence"/>
</dbReference>
<accession>A0A1G8Z8W1</accession>
<keyword evidence="1" id="KW-0285">Flavoprotein</keyword>
<dbReference type="AlphaFoldDB" id="A0A1G8Z8W1"/>
<dbReference type="RefSeq" id="WP_091511239.1">
    <property type="nucleotide sequence ID" value="NZ_FNFH01000003.1"/>
</dbReference>
<dbReference type="EMBL" id="FNFH01000003">
    <property type="protein sequence ID" value="SDK11074.1"/>
    <property type="molecule type" value="Genomic_DNA"/>
</dbReference>
<dbReference type="STRING" id="658219.SAMN05216212_1506"/>
<evidence type="ECO:0000313" key="5">
    <source>
        <dbReference type="Proteomes" id="UP000199305"/>
    </source>
</evidence>
<evidence type="ECO:0000259" key="3">
    <source>
        <dbReference type="Pfam" id="PF00724"/>
    </source>
</evidence>
<dbReference type="CDD" id="cd04733">
    <property type="entry name" value="OYE_like_2_FMN"/>
    <property type="match status" value="1"/>
</dbReference>
<dbReference type="OrthoDB" id="8523426at2"/>
<reference evidence="5" key="1">
    <citation type="submission" date="2016-10" db="EMBL/GenBank/DDBJ databases">
        <authorList>
            <person name="Varghese N."/>
            <person name="Submissions S."/>
        </authorList>
    </citation>
    <scope>NUCLEOTIDE SEQUENCE [LARGE SCALE GENOMIC DNA]</scope>
    <source>
        <strain evidence="5">CGMCC 1.10658</strain>
    </source>
</reference>
<evidence type="ECO:0000313" key="4">
    <source>
        <dbReference type="EMBL" id="SDK11074.1"/>
    </source>
</evidence>
<dbReference type="PANTHER" id="PTHR43656:SF2">
    <property type="entry name" value="BINDING OXIDOREDUCTASE, PUTATIVE (AFU_ORTHOLOGUE AFUA_2G08260)-RELATED"/>
    <property type="match status" value="1"/>
</dbReference>
<dbReference type="InterPro" id="IPR051799">
    <property type="entry name" value="NADH_flavin_oxidoreductase"/>
</dbReference>
<sequence>MLATPVTLPNGLLLPNRFAKSAMEEELGRLGAPTDAHINLYHNWSSGNPGLLVTGNVMVDRRAMTDPGAVFLEDESNLQQFRAWASAGRQGGNLFLMQINHPGRQIPKYLCERPLAPSAVGVEVPGGRGLFNTPRPMSDEEIREQVRRFARTASLAVEAGFDGVQVHAAHGYLISQFLSPLTNRREDRWGGSPDNRARFLFEVLAAVRAVLPRGKALSVKLNSADFQSGGFAEEDALQVIARLAEFRVDLLEISGGNYESPAMMDGRGATSGRHTAQREGFFLEFAEKARAVAPMPLMVTGGFRTRRGMEEALKFGAVDVIGMAKPFCLEPLLPRKMLNGELTEVHYPTRRLRTQAMSSLGVMASARTHIRRIARNRRPDPGLNVVLNLVRDFLSTQLHAWRYRRWLRKNPGPAAP</sequence>
<dbReference type="Pfam" id="PF00724">
    <property type="entry name" value="Oxidored_FMN"/>
    <property type="match status" value="1"/>
</dbReference>
<name>A0A1G8Z8W1_9GAMM</name>
<dbReference type="SUPFAM" id="SSF51395">
    <property type="entry name" value="FMN-linked oxidoreductases"/>
    <property type="match status" value="1"/>
</dbReference>
<keyword evidence="5" id="KW-1185">Reference proteome</keyword>
<dbReference type="Gene3D" id="3.20.20.70">
    <property type="entry name" value="Aldolase class I"/>
    <property type="match status" value="1"/>
</dbReference>
<feature type="domain" description="NADH:flavin oxidoreductase/NADH oxidase N-terminal" evidence="3">
    <location>
        <begin position="4"/>
        <end position="339"/>
    </location>
</feature>
<proteinExistence type="predicted"/>
<organism evidence="4 5">
    <name type="scientific">Microbulbifer yueqingensis</name>
    <dbReference type="NCBI Taxonomy" id="658219"/>
    <lineage>
        <taxon>Bacteria</taxon>
        <taxon>Pseudomonadati</taxon>
        <taxon>Pseudomonadota</taxon>
        <taxon>Gammaproteobacteria</taxon>
        <taxon>Cellvibrionales</taxon>
        <taxon>Microbulbiferaceae</taxon>
        <taxon>Microbulbifer</taxon>
    </lineage>
</organism>
<keyword evidence="2" id="KW-0560">Oxidoreductase</keyword>
<dbReference type="InterPro" id="IPR013785">
    <property type="entry name" value="Aldolase_TIM"/>
</dbReference>
<dbReference type="GO" id="GO:0016491">
    <property type="term" value="F:oxidoreductase activity"/>
    <property type="evidence" value="ECO:0007669"/>
    <property type="project" value="UniProtKB-KW"/>
</dbReference>
<dbReference type="InterPro" id="IPR001155">
    <property type="entry name" value="OxRdtase_FMN_N"/>
</dbReference>
<protein>
    <submittedName>
        <fullName evidence="4">2,4-dienoyl-CoA reductase</fullName>
    </submittedName>
</protein>
<dbReference type="GO" id="GO:0010181">
    <property type="term" value="F:FMN binding"/>
    <property type="evidence" value="ECO:0007669"/>
    <property type="project" value="InterPro"/>
</dbReference>
<evidence type="ECO:0000256" key="2">
    <source>
        <dbReference type="ARBA" id="ARBA00023002"/>
    </source>
</evidence>
<evidence type="ECO:0000256" key="1">
    <source>
        <dbReference type="ARBA" id="ARBA00022630"/>
    </source>
</evidence>
<gene>
    <name evidence="4" type="ORF">SAMN05216212_1506</name>
</gene>